<dbReference type="Proteomes" id="UP001500305">
    <property type="component" value="Unassembled WGS sequence"/>
</dbReference>
<dbReference type="PANTHER" id="PTHR43032">
    <property type="entry name" value="PROTEIN-METHIONINE-SULFOXIDE REDUCTASE"/>
    <property type="match status" value="1"/>
</dbReference>
<proteinExistence type="predicted"/>
<feature type="transmembrane region" description="Helical" evidence="2">
    <location>
        <begin position="227"/>
        <end position="248"/>
    </location>
</feature>
<name>A0ABP5R736_9ACTN</name>
<feature type="transmembrane region" description="Helical" evidence="2">
    <location>
        <begin position="260"/>
        <end position="278"/>
    </location>
</feature>
<gene>
    <name evidence="4" type="ORF">GCM10010430_40880</name>
</gene>
<dbReference type="SUPFAM" id="SSF56524">
    <property type="entry name" value="Oxidoreductase molybdopterin-binding domain"/>
    <property type="match status" value="1"/>
</dbReference>
<dbReference type="PANTHER" id="PTHR43032:SF2">
    <property type="entry name" value="BLL0505 PROTEIN"/>
    <property type="match status" value="1"/>
</dbReference>
<protein>
    <submittedName>
        <fullName evidence="4">Molybdopterin-dependent oxidoreductase</fullName>
    </submittedName>
</protein>
<dbReference type="Pfam" id="PF00174">
    <property type="entry name" value="Oxidored_molyb"/>
    <property type="match status" value="1"/>
</dbReference>
<feature type="transmembrane region" description="Helical" evidence="2">
    <location>
        <begin position="299"/>
        <end position="324"/>
    </location>
</feature>
<evidence type="ECO:0000313" key="4">
    <source>
        <dbReference type="EMBL" id="GAA2253004.1"/>
    </source>
</evidence>
<sequence length="488" mass="53573">MDPRTPEPHDREEDGPKANGPEPAKPSKPTETPKSPPLPEAAPPSKAPVPTPPSAVRPKPEAPPNAGAVRPTPGELAEPQTTIRVSRDVDFPLSLLPQSLRRGPFREDAFTSVLHEPRTTVVVGRWLGAALVVCFMTGLLSHVLQQPPTWLRDHLPSRPVNGYRVTQGLHVISGIAAIPLLGAKLWAVYPRLFGHKLLGDSHDPRLRKSKLFEWPPVRSVLHALERLGIAVLVSTMLLELFIGLLNILEWYPWPFPFRQTHFWLAWVATGGLLVHVAAKGPMIAQHWRRGSVPGLRQRRAFLGAVTVAAVAVTATTAGQTVPWLRRLTLFAPRRPDLGELGLPVTRTAAQANTTVTPPDWRLRIDGPRPYELTMDQLLALPQSESRLPIACVEGWSASAHWSGVRLRDLLARAGAPPTARVRVTSLEANGPYRVMEMPAAFAQDPLTLLALRVNGRVLTADHGYPARIIAPNRPGVLQTKWVARLEVI</sequence>
<keyword evidence="2" id="KW-0812">Transmembrane</keyword>
<comment type="caution">
    <text evidence="4">The sequence shown here is derived from an EMBL/GenBank/DDBJ whole genome shotgun (WGS) entry which is preliminary data.</text>
</comment>
<feature type="region of interest" description="Disordered" evidence="1">
    <location>
        <begin position="1"/>
        <end position="83"/>
    </location>
</feature>
<accession>A0ABP5R736</accession>
<dbReference type="CDD" id="cd00321">
    <property type="entry name" value="SO_family_Moco"/>
    <property type="match status" value="1"/>
</dbReference>
<dbReference type="PRINTS" id="PR00407">
    <property type="entry name" value="EUMOPTERIN"/>
</dbReference>
<feature type="transmembrane region" description="Helical" evidence="2">
    <location>
        <begin position="126"/>
        <end position="145"/>
    </location>
</feature>
<dbReference type="InterPro" id="IPR036374">
    <property type="entry name" value="OxRdtase_Mopterin-bd_sf"/>
</dbReference>
<dbReference type="InterPro" id="IPR008335">
    <property type="entry name" value="Mopterin_OxRdtase_euk"/>
</dbReference>
<keyword evidence="2" id="KW-0472">Membrane</keyword>
<keyword evidence="2" id="KW-1133">Transmembrane helix</keyword>
<organism evidence="4 5">
    <name type="scientific">Kitasatospora cystarginea</name>
    <dbReference type="NCBI Taxonomy" id="58350"/>
    <lineage>
        <taxon>Bacteria</taxon>
        <taxon>Bacillati</taxon>
        <taxon>Actinomycetota</taxon>
        <taxon>Actinomycetes</taxon>
        <taxon>Kitasatosporales</taxon>
        <taxon>Streptomycetaceae</taxon>
        <taxon>Kitasatospora</taxon>
    </lineage>
</organism>
<dbReference type="EMBL" id="BAAATR010000018">
    <property type="protein sequence ID" value="GAA2253004.1"/>
    <property type="molecule type" value="Genomic_DNA"/>
</dbReference>
<feature type="compositionally biased region" description="Pro residues" evidence="1">
    <location>
        <begin position="34"/>
        <end position="55"/>
    </location>
</feature>
<feature type="compositionally biased region" description="Basic and acidic residues" evidence="1">
    <location>
        <begin position="1"/>
        <end position="16"/>
    </location>
</feature>
<evidence type="ECO:0000256" key="2">
    <source>
        <dbReference type="SAM" id="Phobius"/>
    </source>
</evidence>
<dbReference type="InterPro" id="IPR000572">
    <property type="entry name" value="OxRdtase_Mopterin-bd_dom"/>
</dbReference>
<dbReference type="Gene3D" id="3.90.420.10">
    <property type="entry name" value="Oxidoreductase, molybdopterin-binding domain"/>
    <property type="match status" value="1"/>
</dbReference>
<evidence type="ECO:0000259" key="3">
    <source>
        <dbReference type="Pfam" id="PF00174"/>
    </source>
</evidence>
<reference evidence="5" key="1">
    <citation type="journal article" date="2019" name="Int. J. Syst. Evol. Microbiol.">
        <title>The Global Catalogue of Microorganisms (GCM) 10K type strain sequencing project: providing services to taxonomists for standard genome sequencing and annotation.</title>
        <authorList>
            <consortium name="The Broad Institute Genomics Platform"/>
            <consortium name="The Broad Institute Genome Sequencing Center for Infectious Disease"/>
            <person name="Wu L."/>
            <person name="Ma J."/>
        </authorList>
    </citation>
    <scope>NUCLEOTIDE SEQUENCE [LARGE SCALE GENOMIC DNA]</scope>
    <source>
        <strain evidence="5">JCM 7356</strain>
    </source>
</reference>
<evidence type="ECO:0000313" key="5">
    <source>
        <dbReference type="Proteomes" id="UP001500305"/>
    </source>
</evidence>
<evidence type="ECO:0000256" key="1">
    <source>
        <dbReference type="SAM" id="MobiDB-lite"/>
    </source>
</evidence>
<feature type="domain" description="Oxidoreductase molybdopterin-binding" evidence="3">
    <location>
        <begin position="355"/>
        <end position="487"/>
    </location>
</feature>
<keyword evidence="5" id="KW-1185">Reference proteome</keyword>
<feature type="transmembrane region" description="Helical" evidence="2">
    <location>
        <begin position="165"/>
        <end position="187"/>
    </location>
</feature>